<evidence type="ECO:0000313" key="2">
    <source>
        <dbReference type="EMBL" id="MFD2698267.1"/>
    </source>
</evidence>
<evidence type="ECO:0000256" key="1">
    <source>
        <dbReference type="SAM" id="SignalP"/>
    </source>
</evidence>
<dbReference type="EMBL" id="JBHULZ010000041">
    <property type="protein sequence ID" value="MFD2698267.1"/>
    <property type="molecule type" value="Genomic_DNA"/>
</dbReference>
<name>A0ABW5SGH2_9FLAO</name>
<evidence type="ECO:0008006" key="4">
    <source>
        <dbReference type="Google" id="ProtNLM"/>
    </source>
</evidence>
<organism evidence="2 3">
    <name type="scientific">Mesonia sediminis</name>
    <dbReference type="NCBI Taxonomy" id="1703946"/>
    <lineage>
        <taxon>Bacteria</taxon>
        <taxon>Pseudomonadati</taxon>
        <taxon>Bacteroidota</taxon>
        <taxon>Flavobacteriia</taxon>
        <taxon>Flavobacteriales</taxon>
        <taxon>Flavobacteriaceae</taxon>
        <taxon>Mesonia</taxon>
    </lineage>
</organism>
<comment type="caution">
    <text evidence="2">The sequence shown here is derived from an EMBL/GenBank/DDBJ whole genome shotgun (WGS) entry which is preliminary data.</text>
</comment>
<accession>A0ABW5SGH2</accession>
<keyword evidence="1" id="KW-0732">Signal</keyword>
<sequence>MKTKLFILGVFSLLYTQNALYAQTNNNEGQVEDGLFSVQTGFLGVWGQYEFGLSNTLALRTEVGLDMAAFGGSIYQENNRVNYALAPVISAEPRWYYNLKKRAVKKRKTSKNSGNFLAIQTAYNPNWFVVSNVDNLEVIDQIRIVPKWGIRRSIGKHFNYELGLGVGYVRAFIDEDKYLYKVDKDDVFLDLHIRIGYSF</sequence>
<evidence type="ECO:0000313" key="3">
    <source>
        <dbReference type="Proteomes" id="UP001597357"/>
    </source>
</evidence>
<feature type="chain" id="PRO_5045065090" description="Outer membrane protein beta-barrel domain-containing protein" evidence="1">
    <location>
        <begin position="22"/>
        <end position="199"/>
    </location>
</feature>
<reference evidence="3" key="1">
    <citation type="journal article" date="2019" name="Int. J. Syst. Evol. Microbiol.">
        <title>The Global Catalogue of Microorganisms (GCM) 10K type strain sequencing project: providing services to taxonomists for standard genome sequencing and annotation.</title>
        <authorList>
            <consortium name="The Broad Institute Genomics Platform"/>
            <consortium name="The Broad Institute Genome Sequencing Center for Infectious Disease"/>
            <person name="Wu L."/>
            <person name="Ma J."/>
        </authorList>
    </citation>
    <scope>NUCLEOTIDE SEQUENCE [LARGE SCALE GENOMIC DNA]</scope>
    <source>
        <strain evidence="3">KCTC 42255</strain>
    </source>
</reference>
<gene>
    <name evidence="2" type="ORF">ACFSQ0_09710</name>
</gene>
<keyword evidence="3" id="KW-1185">Reference proteome</keyword>
<dbReference type="Proteomes" id="UP001597357">
    <property type="component" value="Unassembled WGS sequence"/>
</dbReference>
<proteinExistence type="predicted"/>
<dbReference type="RefSeq" id="WP_379047557.1">
    <property type="nucleotide sequence ID" value="NZ_JBHULZ010000041.1"/>
</dbReference>
<protein>
    <recommendedName>
        <fullName evidence="4">Outer membrane protein beta-barrel domain-containing protein</fullName>
    </recommendedName>
</protein>
<feature type="signal peptide" evidence="1">
    <location>
        <begin position="1"/>
        <end position="21"/>
    </location>
</feature>